<organism evidence="1 2">
    <name type="scientific">Melia azedarach</name>
    <name type="common">Chinaberry tree</name>
    <dbReference type="NCBI Taxonomy" id="155640"/>
    <lineage>
        <taxon>Eukaryota</taxon>
        <taxon>Viridiplantae</taxon>
        <taxon>Streptophyta</taxon>
        <taxon>Embryophyta</taxon>
        <taxon>Tracheophyta</taxon>
        <taxon>Spermatophyta</taxon>
        <taxon>Magnoliopsida</taxon>
        <taxon>eudicotyledons</taxon>
        <taxon>Gunneridae</taxon>
        <taxon>Pentapetalae</taxon>
        <taxon>rosids</taxon>
        <taxon>malvids</taxon>
        <taxon>Sapindales</taxon>
        <taxon>Meliaceae</taxon>
        <taxon>Melia</taxon>
    </lineage>
</organism>
<protein>
    <submittedName>
        <fullName evidence="1">Uncharacterized protein</fullName>
    </submittedName>
</protein>
<sequence>MKRVGKVEEDVRPENEDDVLEDGETIPPFRSSKGKQPPLHQHLDSPIGEYGLNVYEDDITTMERGISQPRHHVVQPPVYNSCEPDFVGINFGVERELRNVADEEETEVPNAYPTPVYRSSPMRASSSSNQYIRFLSPITTVSIVTGNASSSNREAPEVCVWHIFSTKQELQDKLGLMASNNHLQFRDSKSTTKRFEAKCILEGCK</sequence>
<proteinExistence type="predicted"/>
<accession>A0ACC1YAX3</accession>
<gene>
    <name evidence="1" type="ORF">OWV82_008156</name>
</gene>
<comment type="caution">
    <text evidence="1">The sequence shown here is derived from an EMBL/GenBank/DDBJ whole genome shotgun (WGS) entry which is preliminary data.</text>
</comment>
<dbReference type="EMBL" id="CM051397">
    <property type="protein sequence ID" value="KAJ4720302.1"/>
    <property type="molecule type" value="Genomic_DNA"/>
</dbReference>
<dbReference type="Proteomes" id="UP001164539">
    <property type="component" value="Chromosome 4"/>
</dbReference>
<evidence type="ECO:0000313" key="1">
    <source>
        <dbReference type="EMBL" id="KAJ4720302.1"/>
    </source>
</evidence>
<keyword evidence="2" id="KW-1185">Reference proteome</keyword>
<evidence type="ECO:0000313" key="2">
    <source>
        <dbReference type="Proteomes" id="UP001164539"/>
    </source>
</evidence>
<reference evidence="1 2" key="1">
    <citation type="journal article" date="2023" name="Science">
        <title>Complex scaffold remodeling in plant triterpene biosynthesis.</title>
        <authorList>
            <person name="De La Pena R."/>
            <person name="Hodgson H."/>
            <person name="Liu J.C."/>
            <person name="Stephenson M.J."/>
            <person name="Martin A.C."/>
            <person name="Owen C."/>
            <person name="Harkess A."/>
            <person name="Leebens-Mack J."/>
            <person name="Jimenez L.E."/>
            <person name="Osbourn A."/>
            <person name="Sattely E.S."/>
        </authorList>
    </citation>
    <scope>NUCLEOTIDE SEQUENCE [LARGE SCALE GENOMIC DNA]</scope>
    <source>
        <strain evidence="2">cv. JPN11</strain>
        <tissue evidence="1">Leaf</tissue>
    </source>
</reference>
<name>A0ACC1YAX3_MELAZ</name>